<evidence type="ECO:0000313" key="2">
    <source>
        <dbReference type="EMBL" id="KHJ90222.1"/>
    </source>
</evidence>
<sequence length="169" mass="19682">MVPSSLVYQYLSRKKSMKNSRNESEQCYSAMSMSAVVSEKRNGIDVHVRHVIANVPVVTNGNMMRSDHVPLDVAIIYVIITARNIERSVQRRRNVPEKKPKRNLQKNKRTREELRVMKLQKRLKGRSVRTLHLKSRKRALLMLCCKINSEQTVTGLEICILQFLKFFSQ</sequence>
<evidence type="ECO:0000313" key="3">
    <source>
        <dbReference type="Proteomes" id="UP000053660"/>
    </source>
</evidence>
<evidence type="ECO:0000256" key="1">
    <source>
        <dbReference type="SAM" id="MobiDB-lite"/>
    </source>
</evidence>
<organism evidence="2 3">
    <name type="scientific">Oesophagostomum dentatum</name>
    <name type="common">Nodular worm</name>
    <dbReference type="NCBI Taxonomy" id="61180"/>
    <lineage>
        <taxon>Eukaryota</taxon>
        <taxon>Metazoa</taxon>
        <taxon>Ecdysozoa</taxon>
        <taxon>Nematoda</taxon>
        <taxon>Chromadorea</taxon>
        <taxon>Rhabditida</taxon>
        <taxon>Rhabditina</taxon>
        <taxon>Rhabditomorpha</taxon>
        <taxon>Strongyloidea</taxon>
        <taxon>Strongylidae</taxon>
        <taxon>Oesophagostomum</taxon>
    </lineage>
</organism>
<proteinExistence type="predicted"/>
<feature type="region of interest" description="Disordered" evidence="1">
    <location>
        <begin position="92"/>
        <end position="111"/>
    </location>
</feature>
<dbReference type="EMBL" id="KN553250">
    <property type="protein sequence ID" value="KHJ90222.1"/>
    <property type="molecule type" value="Genomic_DNA"/>
</dbReference>
<gene>
    <name evidence="2" type="ORF">OESDEN_09939</name>
</gene>
<dbReference type="Proteomes" id="UP000053660">
    <property type="component" value="Unassembled WGS sequence"/>
</dbReference>
<name>A0A0B1T363_OESDE</name>
<keyword evidence="3" id="KW-1185">Reference proteome</keyword>
<dbReference type="AlphaFoldDB" id="A0A0B1T363"/>
<feature type="compositionally biased region" description="Basic residues" evidence="1">
    <location>
        <begin position="99"/>
        <end position="109"/>
    </location>
</feature>
<accession>A0A0B1T363</accession>
<reference evidence="2 3" key="1">
    <citation type="submission" date="2014-03" db="EMBL/GenBank/DDBJ databases">
        <title>Draft genome of the hookworm Oesophagostomum dentatum.</title>
        <authorList>
            <person name="Mitreva M."/>
        </authorList>
    </citation>
    <scope>NUCLEOTIDE SEQUENCE [LARGE SCALE GENOMIC DNA]</scope>
    <source>
        <strain evidence="2 3">OD-Hann</strain>
    </source>
</reference>
<protein>
    <submittedName>
        <fullName evidence="2">Uncharacterized protein</fullName>
    </submittedName>
</protein>